<accession>A0A9P8EMQ1</accession>
<protein>
    <submittedName>
        <fullName evidence="1">Uncharacterized protein</fullName>
    </submittedName>
</protein>
<organism evidence="1 2">
    <name type="scientific">Aureobasidium melanogenum</name>
    <name type="common">Aureobasidium pullulans var. melanogenum</name>
    <dbReference type="NCBI Taxonomy" id="46634"/>
    <lineage>
        <taxon>Eukaryota</taxon>
        <taxon>Fungi</taxon>
        <taxon>Dikarya</taxon>
        <taxon>Ascomycota</taxon>
        <taxon>Pezizomycotina</taxon>
        <taxon>Dothideomycetes</taxon>
        <taxon>Dothideomycetidae</taxon>
        <taxon>Dothideales</taxon>
        <taxon>Saccotheciaceae</taxon>
        <taxon>Aureobasidium</taxon>
    </lineage>
</organism>
<name>A0A9P8EMQ1_AURME</name>
<dbReference type="Proteomes" id="UP000779574">
    <property type="component" value="Unassembled WGS sequence"/>
</dbReference>
<dbReference type="PANTHER" id="PTHR47381">
    <property type="entry name" value="ALPHA/BETA-HYDROLASES SUPERFAMILY PROTEIN"/>
    <property type="match status" value="1"/>
</dbReference>
<dbReference type="Gene3D" id="3.40.50.1820">
    <property type="entry name" value="alpha/beta hydrolase"/>
    <property type="match status" value="1"/>
</dbReference>
<reference evidence="1" key="1">
    <citation type="journal article" date="2021" name="J Fungi (Basel)">
        <title>Virulence traits and population genomics of the black yeast Aureobasidium melanogenum.</title>
        <authorList>
            <person name="Cernosa A."/>
            <person name="Sun X."/>
            <person name="Gostincar C."/>
            <person name="Fang C."/>
            <person name="Gunde-Cimerman N."/>
            <person name="Song Z."/>
        </authorList>
    </citation>
    <scope>NUCLEOTIDE SEQUENCE</scope>
    <source>
        <strain evidence="1">EXF-9911</strain>
    </source>
</reference>
<dbReference type="AlphaFoldDB" id="A0A9P8EMQ1"/>
<comment type="caution">
    <text evidence="1">The sequence shown here is derived from an EMBL/GenBank/DDBJ whole genome shotgun (WGS) entry which is preliminary data.</text>
</comment>
<feature type="non-terminal residue" evidence="1">
    <location>
        <position position="342"/>
    </location>
</feature>
<evidence type="ECO:0000313" key="2">
    <source>
        <dbReference type="Proteomes" id="UP000779574"/>
    </source>
</evidence>
<dbReference type="OrthoDB" id="2152248at2759"/>
<reference evidence="1" key="2">
    <citation type="submission" date="2021-08" db="EMBL/GenBank/DDBJ databases">
        <authorList>
            <person name="Gostincar C."/>
            <person name="Sun X."/>
            <person name="Song Z."/>
            <person name="Gunde-Cimerman N."/>
        </authorList>
    </citation>
    <scope>NUCLEOTIDE SEQUENCE</scope>
    <source>
        <strain evidence="1">EXF-9911</strain>
    </source>
</reference>
<dbReference type="EMBL" id="JAHFXF010000155">
    <property type="protein sequence ID" value="KAG9694648.1"/>
    <property type="molecule type" value="Genomic_DNA"/>
</dbReference>
<dbReference type="SUPFAM" id="SSF53474">
    <property type="entry name" value="alpha/beta-Hydrolases"/>
    <property type="match status" value="1"/>
</dbReference>
<evidence type="ECO:0000313" key="1">
    <source>
        <dbReference type="EMBL" id="KAG9694648.1"/>
    </source>
</evidence>
<dbReference type="PANTHER" id="PTHR47381:SF3">
    <property type="entry name" value="ALPHA_BETA-HYDROLASES SUPERFAMILY PROTEIN"/>
    <property type="match status" value="1"/>
</dbReference>
<sequence length="342" mass="37339">MATPNPLADSSSDPSPVSSKTYTIAGLVTTVYGLDELASSAKEVAVLWLLHPRLQVQSIMAPIAAASIHDWNGRSASKSKGLIAVSFDQRNHGTREVNPLANESWKKGNPTHAQDMFSVFHGTAQDTSILIDFLSSYIFPDSSRTLTKHLALGISLGGHSTWQCVLHELRITAGVVVIGCPDYKFLMTDRAKKSKLPTWTASEGNEFLGSTDYPKSLCDATDKWDPMSFLVGDKLQPTDEQKKTLRPLIKEKLGGKHILCLSGGKDKLVPYTCSAPFLDWLKTGLDKKEGWFNDQGIVLEDIVDETAGHEYSAKMKVEAVRFISENLAGEGSLKAGTRTSKI</sequence>
<dbReference type="InterPro" id="IPR029058">
    <property type="entry name" value="AB_hydrolase_fold"/>
</dbReference>
<proteinExistence type="predicted"/>
<gene>
    <name evidence="1" type="ORF">KCU76_g5077</name>
</gene>